<dbReference type="EC" id="2.7.2.3" evidence="6 15"/>
<reference evidence="18" key="1">
    <citation type="submission" date="2025-08" db="UniProtKB">
        <authorList>
            <consortium name="RefSeq"/>
        </authorList>
    </citation>
    <scope>IDENTIFICATION</scope>
    <source>
        <strain evidence="18">11010-0011.00</strain>
        <tissue evidence="18">Whole body</tissue>
    </source>
</reference>
<gene>
    <name evidence="18" type="primary">LOC115630764</name>
</gene>
<evidence type="ECO:0000256" key="9">
    <source>
        <dbReference type="ARBA" id="ARBA00022741"/>
    </source>
</evidence>
<feature type="binding site" evidence="14">
    <location>
        <position position="284"/>
    </location>
    <ligand>
        <name>ATP</name>
        <dbReference type="ChEBI" id="CHEBI:30616"/>
    </ligand>
</feature>
<evidence type="ECO:0000256" key="10">
    <source>
        <dbReference type="ARBA" id="ARBA00022777"/>
    </source>
</evidence>
<keyword evidence="13" id="KW-0324">Glycolysis</keyword>
<dbReference type="FunFam" id="3.40.50.1260:FF:000003">
    <property type="entry name" value="Phosphoglycerate kinase"/>
    <property type="match status" value="1"/>
</dbReference>
<keyword evidence="8" id="KW-0479">Metal-binding</keyword>
<evidence type="ECO:0000256" key="7">
    <source>
        <dbReference type="ARBA" id="ARBA00022679"/>
    </source>
</evidence>
<dbReference type="GO" id="GO:0006094">
    <property type="term" value="P:gluconeogenesis"/>
    <property type="evidence" value="ECO:0007669"/>
    <property type="project" value="TreeGrafter"/>
</dbReference>
<evidence type="ECO:0000313" key="17">
    <source>
        <dbReference type="Proteomes" id="UP000504634"/>
    </source>
</evidence>
<evidence type="ECO:0000256" key="1">
    <source>
        <dbReference type="ARBA" id="ARBA00000642"/>
    </source>
</evidence>
<dbReference type="PANTHER" id="PTHR11406:SF0">
    <property type="entry name" value="PHOSPHOGLYCERATE KINASE"/>
    <property type="match status" value="1"/>
</dbReference>
<dbReference type="GO" id="GO:0004618">
    <property type="term" value="F:phosphoglycerate kinase activity"/>
    <property type="evidence" value="ECO:0007669"/>
    <property type="project" value="UniProtKB-EC"/>
</dbReference>
<evidence type="ECO:0000256" key="5">
    <source>
        <dbReference type="ARBA" id="ARBA00011245"/>
    </source>
</evidence>
<keyword evidence="7 15" id="KW-0808">Transferase</keyword>
<comment type="similarity">
    <text evidence="4 15">Belongs to the phosphoglycerate kinase family.</text>
</comment>
<evidence type="ECO:0000256" key="6">
    <source>
        <dbReference type="ARBA" id="ARBA00013061"/>
    </source>
</evidence>
<evidence type="ECO:0000256" key="14">
    <source>
        <dbReference type="PIRSR" id="PIRSR000724-2"/>
    </source>
</evidence>
<dbReference type="GO" id="GO:0005829">
    <property type="term" value="C:cytosol"/>
    <property type="evidence" value="ECO:0007669"/>
    <property type="project" value="TreeGrafter"/>
</dbReference>
<dbReference type="UniPathway" id="UPA00109">
    <property type="reaction ID" value="UER00185"/>
</dbReference>
<organism evidence="17 18">
    <name type="scientific">Drosophila lebanonensis</name>
    <name type="common">Fruit fly</name>
    <name type="synonym">Scaptodrosophila lebanonensis</name>
    <dbReference type="NCBI Taxonomy" id="7225"/>
    <lineage>
        <taxon>Eukaryota</taxon>
        <taxon>Metazoa</taxon>
        <taxon>Ecdysozoa</taxon>
        <taxon>Arthropoda</taxon>
        <taxon>Hexapoda</taxon>
        <taxon>Insecta</taxon>
        <taxon>Pterygota</taxon>
        <taxon>Neoptera</taxon>
        <taxon>Endopterygota</taxon>
        <taxon>Diptera</taxon>
        <taxon>Brachycera</taxon>
        <taxon>Muscomorpha</taxon>
        <taxon>Ephydroidea</taxon>
        <taxon>Drosophilidae</taxon>
        <taxon>Scaptodrosophila</taxon>
    </lineage>
</organism>
<dbReference type="Pfam" id="PF00162">
    <property type="entry name" value="PGK"/>
    <property type="match status" value="1"/>
</dbReference>
<evidence type="ECO:0000256" key="8">
    <source>
        <dbReference type="ARBA" id="ARBA00022723"/>
    </source>
</evidence>
<dbReference type="Gene3D" id="3.40.50.1260">
    <property type="entry name" value="Phosphoglycerate kinase, N-terminal domain"/>
    <property type="match status" value="2"/>
</dbReference>
<dbReference type="GO" id="GO:0006096">
    <property type="term" value="P:glycolytic process"/>
    <property type="evidence" value="ECO:0007669"/>
    <property type="project" value="UniProtKB-UniPathway"/>
</dbReference>
<dbReference type="Proteomes" id="UP000504634">
    <property type="component" value="Unplaced"/>
</dbReference>
<protein>
    <recommendedName>
        <fullName evidence="6 15">Phosphoglycerate kinase</fullName>
        <ecNumber evidence="6 15">2.7.2.3</ecNumber>
    </recommendedName>
</protein>
<dbReference type="GeneID" id="115630764"/>
<comment type="cofactor">
    <cofactor evidence="2">
        <name>Mg(2+)</name>
        <dbReference type="ChEBI" id="CHEBI:18420"/>
    </cofactor>
</comment>
<accession>A0A6J2U5Q5</accession>
<dbReference type="GO" id="GO:0046872">
    <property type="term" value="F:metal ion binding"/>
    <property type="evidence" value="ECO:0007669"/>
    <property type="project" value="UniProtKB-KW"/>
</dbReference>
<comment type="pathway">
    <text evidence="3 15">Carbohydrate degradation; glycolysis; pyruvate from D-glyceraldehyde 3-phosphate: step 2/5.</text>
</comment>
<evidence type="ECO:0000256" key="13">
    <source>
        <dbReference type="ARBA" id="ARBA00023152"/>
    </source>
</evidence>
<dbReference type="AlphaFoldDB" id="A0A6J2U5Q5"/>
<evidence type="ECO:0000256" key="12">
    <source>
        <dbReference type="ARBA" id="ARBA00022842"/>
    </source>
</evidence>
<feature type="binding site" evidence="14">
    <location>
        <position position="190"/>
    </location>
    <ligand>
        <name>ATP</name>
        <dbReference type="ChEBI" id="CHEBI:30616"/>
    </ligand>
</feature>
<dbReference type="PRINTS" id="PR00477">
    <property type="entry name" value="PHGLYCKINASE"/>
</dbReference>
<keyword evidence="12" id="KW-0460">Magnesium</keyword>
<sequence length="368" mass="40554">MNGDKITNNQRIIAALPTIKYMLEQNCKSLVLASHLGRPNGKRNPKFSLLPVAKELERYLGKRVHFMYECPGKDGLEVKQDLPDGTVILLENLRFYEEEEGSTKNYHQEIIVDPAKVKEFRKKLAAMGEIYVNDAFGTAHRRHSSMMGEGYNMRAAGFLLYNELQYFARVLNNPERPLLAILGGGNVIEKIPLIKNLLNHVNAMILSGGMAFTFLKTLKCMEIGKSLYDEKGSKMIPEIMSQAMKNNVEIILPVDFICANEIAINPKEIKSIDIKQGVPKDFVGLDIGEKSVALFRKAINPAKTIVWNGPPGLFEYAAFANGTKAILKSLIEATTSGATTVLSGGDTATACKNAPIGGEGVNRRCGSF</sequence>
<dbReference type="GO" id="GO:0005524">
    <property type="term" value="F:ATP binding"/>
    <property type="evidence" value="ECO:0007669"/>
    <property type="project" value="UniProtKB-KW"/>
</dbReference>
<dbReference type="PANTHER" id="PTHR11406">
    <property type="entry name" value="PHOSPHOGLYCERATE KINASE"/>
    <property type="match status" value="1"/>
</dbReference>
<dbReference type="RefSeq" id="XP_030383280.1">
    <property type="nucleotide sequence ID" value="XM_030527420.1"/>
</dbReference>
<dbReference type="OrthoDB" id="275353at2759"/>
<keyword evidence="10 15" id="KW-0418">Kinase</keyword>
<proteinExistence type="inferred from homology"/>
<keyword evidence="9" id="KW-0547">Nucleotide-binding</keyword>
<keyword evidence="17" id="KW-1185">Reference proteome</keyword>
<dbReference type="InterPro" id="IPR015824">
    <property type="entry name" value="Phosphoglycerate_kinase_N"/>
</dbReference>
<feature type="binding site" evidence="14">
    <location>
        <position position="315"/>
    </location>
    <ligand>
        <name>ATP</name>
        <dbReference type="ChEBI" id="CHEBI:30616"/>
    </ligand>
</feature>
<evidence type="ECO:0000256" key="2">
    <source>
        <dbReference type="ARBA" id="ARBA00001946"/>
    </source>
</evidence>
<dbReference type="SUPFAM" id="SSF53748">
    <property type="entry name" value="Phosphoglycerate kinase"/>
    <property type="match status" value="1"/>
</dbReference>
<dbReference type="GO" id="GO:0043531">
    <property type="term" value="F:ADP binding"/>
    <property type="evidence" value="ECO:0007669"/>
    <property type="project" value="TreeGrafter"/>
</dbReference>
<evidence type="ECO:0000256" key="16">
    <source>
        <dbReference type="RuleBase" id="RU000696"/>
    </source>
</evidence>
<evidence type="ECO:0000313" key="18">
    <source>
        <dbReference type="RefSeq" id="XP_030383280.1"/>
    </source>
</evidence>
<evidence type="ECO:0000256" key="15">
    <source>
        <dbReference type="RuleBase" id="RU000532"/>
    </source>
</evidence>
<comment type="subunit">
    <text evidence="5 16">Monomer.</text>
</comment>
<keyword evidence="11 14" id="KW-0067">ATP-binding</keyword>
<dbReference type="InterPro" id="IPR001576">
    <property type="entry name" value="Phosphoglycerate_kinase"/>
</dbReference>
<name>A0A6J2U5Q5_DROLE</name>
<dbReference type="PIRSF" id="PIRSF000724">
    <property type="entry name" value="Pgk"/>
    <property type="match status" value="1"/>
</dbReference>
<dbReference type="InterPro" id="IPR036043">
    <property type="entry name" value="Phosphoglycerate_kinase_sf"/>
</dbReference>
<evidence type="ECO:0000256" key="11">
    <source>
        <dbReference type="ARBA" id="ARBA00022840"/>
    </source>
</evidence>
<feature type="binding site" evidence="14">
    <location>
        <begin position="344"/>
        <end position="347"/>
    </location>
    <ligand>
        <name>ATP</name>
        <dbReference type="ChEBI" id="CHEBI:30616"/>
    </ligand>
</feature>
<comment type="catalytic activity">
    <reaction evidence="1 15">
        <text>(2R)-3-phosphoglycerate + ATP = (2R)-3-phospho-glyceroyl phosphate + ADP</text>
        <dbReference type="Rhea" id="RHEA:14801"/>
        <dbReference type="ChEBI" id="CHEBI:30616"/>
        <dbReference type="ChEBI" id="CHEBI:57604"/>
        <dbReference type="ChEBI" id="CHEBI:58272"/>
        <dbReference type="ChEBI" id="CHEBI:456216"/>
        <dbReference type="EC" id="2.7.2.3"/>
    </reaction>
</comment>
<evidence type="ECO:0000256" key="4">
    <source>
        <dbReference type="ARBA" id="ARBA00008982"/>
    </source>
</evidence>
<evidence type="ECO:0000256" key="3">
    <source>
        <dbReference type="ARBA" id="ARBA00004838"/>
    </source>
</evidence>